<comment type="caution">
    <text evidence="1">The sequence shown here is derived from an EMBL/GenBank/DDBJ whole genome shotgun (WGS) entry which is preliminary data.</text>
</comment>
<evidence type="ECO:0000313" key="2">
    <source>
        <dbReference type="Proteomes" id="UP000472916"/>
    </source>
</evidence>
<dbReference type="EMBL" id="WWSC01000004">
    <property type="protein sequence ID" value="MZK40941.1"/>
    <property type="molecule type" value="Genomic_DNA"/>
</dbReference>
<sequence length="99" mass="11366">MRVDKEFVLREIAGDYIIIPTGKTVLEFNGLITVNEVGVSIWNMLQKEVTFDKLVQGILDEYDVEEQVAREDIREFLDKLIAGGILKADHEDRDNEQDV</sequence>
<proteinExistence type="predicted"/>
<dbReference type="InterPro" id="IPR008792">
    <property type="entry name" value="PQQD"/>
</dbReference>
<dbReference type="AlphaFoldDB" id="A0A6L8RX87"/>
<organism evidence="1 2">
    <name type="scientific">Dorea longicatena</name>
    <dbReference type="NCBI Taxonomy" id="88431"/>
    <lineage>
        <taxon>Bacteria</taxon>
        <taxon>Bacillati</taxon>
        <taxon>Bacillota</taxon>
        <taxon>Clostridia</taxon>
        <taxon>Lachnospirales</taxon>
        <taxon>Lachnospiraceae</taxon>
        <taxon>Dorea</taxon>
    </lineage>
</organism>
<name>A0A6L8RX87_9FIRM</name>
<evidence type="ECO:0000313" key="1">
    <source>
        <dbReference type="EMBL" id="MZK40941.1"/>
    </source>
</evidence>
<protein>
    <submittedName>
        <fullName evidence="1">PqqD family peptide modification chaperone</fullName>
    </submittedName>
</protein>
<dbReference type="InterPro" id="IPR041881">
    <property type="entry name" value="PqqD_sf"/>
</dbReference>
<dbReference type="Proteomes" id="UP000472916">
    <property type="component" value="Unassembled WGS sequence"/>
</dbReference>
<gene>
    <name evidence="1" type="ORF">GT528_04300</name>
</gene>
<accession>A0A6L8RX87</accession>
<dbReference type="Gene3D" id="1.10.10.1150">
    <property type="entry name" value="Coenzyme PQQ synthesis protein D (PqqD)"/>
    <property type="match status" value="1"/>
</dbReference>
<dbReference type="Pfam" id="PF05402">
    <property type="entry name" value="PqqD"/>
    <property type="match status" value="1"/>
</dbReference>
<reference evidence="1 2" key="1">
    <citation type="journal article" date="2019" name="Nat. Med.">
        <title>A library of human gut bacterial isolates paired with longitudinal multiomics data enables mechanistic microbiome research.</title>
        <authorList>
            <person name="Poyet M."/>
            <person name="Groussin M."/>
            <person name="Gibbons S.M."/>
            <person name="Avila-Pacheco J."/>
            <person name="Jiang X."/>
            <person name="Kearney S.M."/>
            <person name="Perrotta A.R."/>
            <person name="Berdy B."/>
            <person name="Zhao S."/>
            <person name="Lieberman T.D."/>
            <person name="Swanson P.K."/>
            <person name="Smith M."/>
            <person name="Roesemann S."/>
            <person name="Alexander J.E."/>
            <person name="Rich S.A."/>
            <person name="Livny J."/>
            <person name="Vlamakis H."/>
            <person name="Clish C."/>
            <person name="Bullock K."/>
            <person name="Deik A."/>
            <person name="Scott J."/>
            <person name="Pierce K.A."/>
            <person name="Xavier R.J."/>
            <person name="Alm E.J."/>
        </authorList>
    </citation>
    <scope>NUCLEOTIDE SEQUENCE [LARGE SCALE GENOMIC DNA]</scope>
    <source>
        <strain evidence="1 2">BIOML-A6</strain>
    </source>
</reference>
<dbReference type="RefSeq" id="WP_130096339.1">
    <property type="nucleotide sequence ID" value="NZ_RCYC01000003.1"/>
</dbReference>